<dbReference type="InterPro" id="IPR044077">
    <property type="entry name" value="Amylosucrase"/>
</dbReference>
<dbReference type="InterPro" id="IPR013780">
    <property type="entry name" value="Glyco_hydro_b"/>
</dbReference>
<dbReference type="EC" id="2.4.1.4" evidence="2"/>
<name>A0A857JN94_9ALTE</name>
<dbReference type="Proteomes" id="UP000464524">
    <property type="component" value="Chromosome"/>
</dbReference>
<dbReference type="Pfam" id="PF00128">
    <property type="entry name" value="Alpha-amylase"/>
    <property type="match status" value="1"/>
</dbReference>
<keyword evidence="2" id="KW-0328">Glycosyltransferase</keyword>
<dbReference type="EMBL" id="CP047656">
    <property type="protein sequence ID" value="QHJ12832.1"/>
    <property type="molecule type" value="Genomic_DNA"/>
</dbReference>
<dbReference type="PANTHER" id="PTHR10357:SF213">
    <property type="entry name" value="ALPHA AMYLASE CATALYTIC REGION"/>
    <property type="match status" value="1"/>
</dbReference>
<organism evidence="2 3">
    <name type="scientific">Paraglaciecola mesophila</name>
    <dbReference type="NCBI Taxonomy" id="197222"/>
    <lineage>
        <taxon>Bacteria</taxon>
        <taxon>Pseudomonadati</taxon>
        <taxon>Pseudomonadota</taxon>
        <taxon>Gammaproteobacteria</taxon>
        <taxon>Alteromonadales</taxon>
        <taxon>Alteromonadaceae</taxon>
        <taxon>Paraglaciecola</taxon>
    </lineage>
</organism>
<dbReference type="RefSeq" id="WP_160180999.1">
    <property type="nucleotide sequence ID" value="NZ_CP047656.1"/>
</dbReference>
<dbReference type="Gene3D" id="1.10.1740.10">
    <property type="match status" value="1"/>
</dbReference>
<evidence type="ECO:0000313" key="2">
    <source>
        <dbReference type="EMBL" id="QHJ12832.1"/>
    </source>
</evidence>
<dbReference type="Gene3D" id="3.90.400.10">
    <property type="entry name" value="Oligo-1,6-glucosidase, Domain 2"/>
    <property type="match status" value="1"/>
</dbReference>
<dbReference type="AlphaFoldDB" id="A0A857JN94"/>
<dbReference type="SUPFAM" id="SSF51445">
    <property type="entry name" value="(Trans)glycosidases"/>
    <property type="match status" value="1"/>
</dbReference>
<proteinExistence type="predicted"/>
<dbReference type="Pfam" id="PF22582">
    <property type="entry name" value="Amylosucrase_C-like"/>
    <property type="match status" value="1"/>
</dbReference>
<dbReference type="KEGG" id="pmes:FX988_03090"/>
<reference evidence="2 3" key="1">
    <citation type="submission" date="2019-12" db="EMBL/GenBank/DDBJ databases">
        <title>Genome sequencing and assembly of endphytes of Porphyra tenera.</title>
        <authorList>
            <person name="Park J.M."/>
            <person name="Shin R."/>
            <person name="Jo S.H."/>
        </authorList>
    </citation>
    <scope>NUCLEOTIDE SEQUENCE [LARGE SCALE GENOMIC DNA]</scope>
    <source>
        <strain evidence="2 3">GPM4</strain>
    </source>
</reference>
<gene>
    <name evidence="2" type="ORF">FX988_03090</name>
</gene>
<dbReference type="Gene3D" id="3.20.20.80">
    <property type="entry name" value="Glycosidases"/>
    <property type="match status" value="1"/>
</dbReference>
<dbReference type="SUPFAM" id="SSF51011">
    <property type="entry name" value="Glycosyl hydrolase domain"/>
    <property type="match status" value="1"/>
</dbReference>
<dbReference type="GO" id="GO:0047669">
    <property type="term" value="F:amylosucrase activity"/>
    <property type="evidence" value="ECO:0007669"/>
    <property type="project" value="UniProtKB-EC"/>
</dbReference>
<keyword evidence="2" id="KW-0808">Transferase</keyword>
<dbReference type="CDD" id="cd11324">
    <property type="entry name" value="AmyAc_Amylosucrase"/>
    <property type="match status" value="1"/>
</dbReference>
<dbReference type="InterPro" id="IPR045857">
    <property type="entry name" value="O16G_dom_2"/>
</dbReference>
<dbReference type="InterPro" id="IPR006047">
    <property type="entry name" value="GH13_cat_dom"/>
</dbReference>
<dbReference type="OrthoDB" id="9805159at2"/>
<dbReference type="GO" id="GO:0005975">
    <property type="term" value="P:carbohydrate metabolic process"/>
    <property type="evidence" value="ECO:0007669"/>
    <property type="project" value="InterPro"/>
</dbReference>
<dbReference type="PANTHER" id="PTHR10357">
    <property type="entry name" value="ALPHA-AMYLASE FAMILY MEMBER"/>
    <property type="match status" value="1"/>
</dbReference>
<sequence>MNIKLESKRTLSRILDGLDLSAVPKREQTIFINRMNEQFPRLFSLLIDIYGNKYDFFYYLQELTQTLVNGFNQRSKALKKKDKMRLANPHWYQGENMLGMACYVDLFAGDLKGLQQRIPYLVETGVTYLHLMPLYDSPKGDSDGGYAVSDYRKVNDTLGTNKDLEALSKALGEAGISLVLDFVFNHTSDEHPWALAAKAGDQKYQEFYYMFDDKRVPDEYEKHLREIFPQVRRGNFSWNNDSNKWVWTTFNNFQWDLNYTNPAVFNAITDEMLYLANLGCEALRLDALAFIWKEMGTNCENQDKAHKLIQAFNSCLQIAAPAVVFKSEAIVHPDEVLKYIDKQECQLSYNPLLMALIWNTLATRDTQLLTESMQKSFEISPDCAWVNYVRCHDDIGWTFDDAVAQQQGVNGYDHRRFLNQFYTGRFEGSFATGVAFGENPSNGDCRVCGSLASLAGLEQGIQQNNETLIKHAVARILMVHSIILSIGGIPLIYSGDELALLNDYSYEQDVSKKHDERWVQRIAVTDTDIQASQKKDTPQNRVTNGLQNLIALRKRHNVFGQAATHIINTHQSALFAYQRMANNGTALLAICNFSEHKQQISSSTIGLGNGDVWHDLLSEVRVSPAPQTLELAPYQVMWLLNAQPTE</sequence>
<dbReference type="Gene3D" id="2.60.40.1180">
    <property type="entry name" value="Golgi alpha-mannosidase II"/>
    <property type="match status" value="1"/>
</dbReference>
<protein>
    <submittedName>
        <fullName evidence="2">Amylosucrase</fullName>
        <ecNumber evidence="2">2.4.1.4</ecNumber>
    </submittedName>
</protein>
<evidence type="ECO:0000259" key="1">
    <source>
        <dbReference type="SMART" id="SM00642"/>
    </source>
</evidence>
<accession>A0A857JN94</accession>
<dbReference type="SMART" id="SM00642">
    <property type="entry name" value="Aamy"/>
    <property type="match status" value="1"/>
</dbReference>
<dbReference type="InterPro" id="IPR017853">
    <property type="entry name" value="GH"/>
</dbReference>
<dbReference type="InterPro" id="IPR055218">
    <property type="entry name" value="Amylosucrase_C"/>
</dbReference>
<feature type="domain" description="Glycosyl hydrolase family 13 catalytic" evidence="1">
    <location>
        <begin position="101"/>
        <end position="525"/>
    </location>
</feature>
<keyword evidence="3" id="KW-1185">Reference proteome</keyword>
<evidence type="ECO:0000313" key="3">
    <source>
        <dbReference type="Proteomes" id="UP000464524"/>
    </source>
</evidence>